<dbReference type="AlphaFoldDB" id="A0A0B6YKX5"/>
<feature type="non-terminal residue" evidence="2">
    <location>
        <position position="80"/>
    </location>
</feature>
<protein>
    <submittedName>
        <fullName evidence="2">Uncharacterized protein</fullName>
    </submittedName>
</protein>
<feature type="compositionally biased region" description="Basic and acidic residues" evidence="1">
    <location>
        <begin position="14"/>
        <end position="30"/>
    </location>
</feature>
<sequence>KPVSSALVPQKVVSDFKSKPAGGDKQDNGKKPGMSNSAGASNISVAERKPVVAQSKPDLASENSFKLKNTVSDELRNKIF</sequence>
<feature type="compositionally biased region" description="Polar residues" evidence="1">
    <location>
        <begin position="34"/>
        <end position="44"/>
    </location>
</feature>
<proteinExistence type="predicted"/>
<dbReference type="EMBL" id="HACG01009998">
    <property type="protein sequence ID" value="CEK56863.1"/>
    <property type="molecule type" value="Transcribed_RNA"/>
</dbReference>
<organism evidence="2">
    <name type="scientific">Arion vulgaris</name>
    <dbReference type="NCBI Taxonomy" id="1028688"/>
    <lineage>
        <taxon>Eukaryota</taxon>
        <taxon>Metazoa</taxon>
        <taxon>Spiralia</taxon>
        <taxon>Lophotrochozoa</taxon>
        <taxon>Mollusca</taxon>
        <taxon>Gastropoda</taxon>
        <taxon>Heterobranchia</taxon>
        <taxon>Euthyneura</taxon>
        <taxon>Panpulmonata</taxon>
        <taxon>Eupulmonata</taxon>
        <taxon>Stylommatophora</taxon>
        <taxon>Helicina</taxon>
        <taxon>Arionoidea</taxon>
        <taxon>Arionidae</taxon>
        <taxon>Arion</taxon>
    </lineage>
</organism>
<accession>A0A0B6YKX5</accession>
<feature type="non-terminal residue" evidence="2">
    <location>
        <position position="1"/>
    </location>
</feature>
<gene>
    <name evidence="2" type="primary">ORF28704</name>
</gene>
<name>A0A0B6YKX5_9EUPU</name>
<feature type="region of interest" description="Disordered" evidence="1">
    <location>
        <begin position="1"/>
        <end position="60"/>
    </location>
</feature>
<reference evidence="2" key="1">
    <citation type="submission" date="2014-12" db="EMBL/GenBank/DDBJ databases">
        <title>Insight into the proteome of Arion vulgaris.</title>
        <authorList>
            <person name="Aradska J."/>
            <person name="Bulat T."/>
            <person name="Smidak R."/>
            <person name="Sarate P."/>
            <person name="Gangsoo J."/>
            <person name="Sialana F."/>
            <person name="Bilban M."/>
            <person name="Lubec G."/>
        </authorList>
    </citation>
    <scope>NUCLEOTIDE SEQUENCE</scope>
    <source>
        <tissue evidence="2">Skin</tissue>
    </source>
</reference>
<evidence type="ECO:0000256" key="1">
    <source>
        <dbReference type="SAM" id="MobiDB-lite"/>
    </source>
</evidence>
<evidence type="ECO:0000313" key="2">
    <source>
        <dbReference type="EMBL" id="CEK56863.1"/>
    </source>
</evidence>